<dbReference type="GO" id="GO:0003824">
    <property type="term" value="F:catalytic activity"/>
    <property type="evidence" value="ECO:0007669"/>
    <property type="project" value="UniProtKB-ARBA"/>
</dbReference>
<sequence length="281" mass="30483">MSKKVCFSDIDGTIMHQPETIDPGVEVLCAPPSASGRRGVISAGTIQGVAKLRSHGVKFAVITGARLSTLLMRLPFLPACDAYVCESGGRIFYPGSHLDTACPIREDDMWRASQEGAGPVDQDIIEPEKREGLLWTFYRELKQQGWTIDANGYTTSIRVHAKNGKSMAELQSLASPAPSGLSCSFNLGAADFYPATSGKLQAAKYLMKCWSIDSKDSVFLCDDDNDMELALQVGKAFLPSITSDSVRMAIDANKDQFVTATKQGTAASEEMIEAVMQHFQL</sequence>
<feature type="domain" description="Sucrose phosphatase-like" evidence="1">
    <location>
        <begin position="140"/>
        <end position="232"/>
    </location>
</feature>
<evidence type="ECO:0000313" key="2">
    <source>
        <dbReference type="EMBL" id="GAX79794.1"/>
    </source>
</evidence>
<gene>
    <name evidence="2" type="ORF">CEUSTIGMA_g7234.t1</name>
</gene>
<name>A0A250X9P2_9CHLO</name>
<dbReference type="Proteomes" id="UP000232323">
    <property type="component" value="Unassembled WGS sequence"/>
</dbReference>
<dbReference type="Pfam" id="PF05116">
    <property type="entry name" value="S6PP"/>
    <property type="match status" value="1"/>
</dbReference>
<evidence type="ECO:0000259" key="1">
    <source>
        <dbReference type="Pfam" id="PF05116"/>
    </source>
</evidence>
<dbReference type="InterPro" id="IPR023214">
    <property type="entry name" value="HAD_sf"/>
</dbReference>
<organism evidence="2 3">
    <name type="scientific">Chlamydomonas eustigma</name>
    <dbReference type="NCBI Taxonomy" id="1157962"/>
    <lineage>
        <taxon>Eukaryota</taxon>
        <taxon>Viridiplantae</taxon>
        <taxon>Chlorophyta</taxon>
        <taxon>core chlorophytes</taxon>
        <taxon>Chlorophyceae</taxon>
        <taxon>CS clade</taxon>
        <taxon>Chlamydomonadales</taxon>
        <taxon>Chlamydomonadaceae</taxon>
        <taxon>Chlamydomonas</taxon>
    </lineage>
</organism>
<evidence type="ECO:0000313" key="3">
    <source>
        <dbReference type="Proteomes" id="UP000232323"/>
    </source>
</evidence>
<dbReference type="InterPro" id="IPR036412">
    <property type="entry name" value="HAD-like_sf"/>
</dbReference>
<comment type="caution">
    <text evidence="2">The sequence shown here is derived from an EMBL/GenBank/DDBJ whole genome shotgun (WGS) entry which is preliminary data.</text>
</comment>
<keyword evidence="3" id="KW-1185">Reference proteome</keyword>
<reference evidence="2 3" key="1">
    <citation type="submission" date="2017-08" db="EMBL/GenBank/DDBJ databases">
        <title>Acidophilic green algal genome provides insights into adaptation to an acidic environment.</title>
        <authorList>
            <person name="Hirooka S."/>
            <person name="Hirose Y."/>
            <person name="Kanesaki Y."/>
            <person name="Higuchi S."/>
            <person name="Fujiwara T."/>
            <person name="Onuma R."/>
            <person name="Era A."/>
            <person name="Ohbayashi R."/>
            <person name="Uzuka A."/>
            <person name="Nozaki H."/>
            <person name="Yoshikawa H."/>
            <person name="Miyagishima S.Y."/>
        </authorList>
    </citation>
    <scope>NUCLEOTIDE SEQUENCE [LARGE SCALE GENOMIC DNA]</scope>
    <source>
        <strain evidence="2 3">NIES-2499</strain>
    </source>
</reference>
<dbReference type="AlphaFoldDB" id="A0A250X9P2"/>
<accession>A0A250X9P2</accession>
<dbReference type="EMBL" id="BEGY01000046">
    <property type="protein sequence ID" value="GAX79794.1"/>
    <property type="molecule type" value="Genomic_DNA"/>
</dbReference>
<dbReference type="Gene3D" id="3.40.50.1000">
    <property type="entry name" value="HAD superfamily/HAD-like"/>
    <property type="match status" value="2"/>
</dbReference>
<dbReference type="SUPFAM" id="SSF56784">
    <property type="entry name" value="HAD-like"/>
    <property type="match status" value="1"/>
</dbReference>
<dbReference type="OrthoDB" id="407888at2759"/>
<proteinExistence type="predicted"/>
<dbReference type="InterPro" id="IPR006380">
    <property type="entry name" value="SPP-like_dom"/>
</dbReference>
<protein>
    <recommendedName>
        <fullName evidence="1">Sucrose phosphatase-like domain-containing protein</fullName>
    </recommendedName>
</protein>